<dbReference type="PANTHER" id="PTHR48052:SF63">
    <property type="entry name" value="PROTEIN KINASE DOMAIN-CONTAINING PROTEIN"/>
    <property type="match status" value="1"/>
</dbReference>
<evidence type="ECO:0008006" key="17">
    <source>
        <dbReference type="Google" id="ProtNLM"/>
    </source>
</evidence>
<evidence type="ECO:0000256" key="11">
    <source>
        <dbReference type="ARBA" id="ARBA00023180"/>
    </source>
</evidence>
<keyword evidence="3" id="KW-1003">Cell membrane</keyword>
<dbReference type="Pfam" id="PF13855">
    <property type="entry name" value="LRR_8"/>
    <property type="match status" value="2"/>
</dbReference>
<dbReference type="InterPro" id="IPR032675">
    <property type="entry name" value="LRR_dom_sf"/>
</dbReference>
<keyword evidence="9" id="KW-0472">Membrane</keyword>
<organism evidence="15 16">
    <name type="scientific">Erythroxylum novogranatense</name>
    <dbReference type="NCBI Taxonomy" id="1862640"/>
    <lineage>
        <taxon>Eukaryota</taxon>
        <taxon>Viridiplantae</taxon>
        <taxon>Streptophyta</taxon>
        <taxon>Embryophyta</taxon>
        <taxon>Tracheophyta</taxon>
        <taxon>Spermatophyta</taxon>
        <taxon>Magnoliopsida</taxon>
        <taxon>eudicotyledons</taxon>
        <taxon>Gunneridae</taxon>
        <taxon>Pentapetalae</taxon>
        <taxon>rosids</taxon>
        <taxon>fabids</taxon>
        <taxon>Malpighiales</taxon>
        <taxon>Erythroxylaceae</taxon>
        <taxon>Erythroxylum</taxon>
    </lineage>
</organism>
<evidence type="ECO:0000256" key="1">
    <source>
        <dbReference type="ARBA" id="ARBA00004251"/>
    </source>
</evidence>
<dbReference type="Pfam" id="PF00560">
    <property type="entry name" value="LRR_1"/>
    <property type="match status" value="3"/>
</dbReference>
<evidence type="ECO:0000256" key="2">
    <source>
        <dbReference type="ARBA" id="ARBA00009592"/>
    </source>
</evidence>
<evidence type="ECO:0000256" key="10">
    <source>
        <dbReference type="ARBA" id="ARBA00023170"/>
    </source>
</evidence>
<comment type="similarity">
    <text evidence="2">Belongs to the RLP family.</text>
</comment>
<dbReference type="InterPro" id="IPR003591">
    <property type="entry name" value="Leu-rich_rpt_typical-subtyp"/>
</dbReference>
<dbReference type="Pfam" id="PF08263">
    <property type="entry name" value="LRRNT_2"/>
    <property type="match status" value="1"/>
</dbReference>
<proteinExistence type="inferred from homology"/>
<evidence type="ECO:0000256" key="9">
    <source>
        <dbReference type="ARBA" id="ARBA00023136"/>
    </source>
</evidence>
<name>A0AAV8TPA8_9ROSI</name>
<dbReference type="AlphaFoldDB" id="A0AAV8TPA8"/>
<dbReference type="GO" id="GO:0005886">
    <property type="term" value="C:plasma membrane"/>
    <property type="evidence" value="ECO:0007669"/>
    <property type="project" value="UniProtKB-SubCell"/>
</dbReference>
<dbReference type="PANTHER" id="PTHR48052">
    <property type="entry name" value="UNNAMED PRODUCT"/>
    <property type="match status" value="1"/>
</dbReference>
<evidence type="ECO:0000259" key="14">
    <source>
        <dbReference type="Pfam" id="PF23598"/>
    </source>
</evidence>
<comment type="subcellular location">
    <subcellularLocation>
        <location evidence="1">Cell membrane</location>
        <topology evidence="1">Single-pass type I membrane protein</topology>
    </subcellularLocation>
</comment>
<dbReference type="PROSITE" id="PS51450">
    <property type="entry name" value="LRR"/>
    <property type="match status" value="1"/>
</dbReference>
<dbReference type="Gene3D" id="3.80.10.10">
    <property type="entry name" value="Ribonuclease Inhibitor"/>
    <property type="match status" value="4"/>
</dbReference>
<dbReference type="InterPro" id="IPR013210">
    <property type="entry name" value="LRR_N_plant-typ"/>
</dbReference>
<evidence type="ECO:0000256" key="8">
    <source>
        <dbReference type="ARBA" id="ARBA00022989"/>
    </source>
</evidence>
<gene>
    <name evidence="15" type="ORF">K2173_020745</name>
</gene>
<keyword evidence="5" id="KW-0812">Transmembrane</keyword>
<sequence>MVRTIKLWVVTIIVTLEGWFHDIGYGCLEHERQALLELRTSFSAPHARFLSSWGIEADCCYWDGVKCDQSTRRVIGLDLSPETDFINTDSVETDFIETDWYINASLFLPFEELSDLSLEARDIVGCVENEGFERLSKLGNLETLVLSSNKFNNSILPSLSHLPSLLSLDLSNNRLNGKIDPKDLNNLTSLEELDLGFNEIEGFKSVLGDEETLELSNLEYLDLSYNHFDNNVLSYLSGLPSLVSLDISNNRIKGSIDVTELVALSQLQELNLGGNAITEFVASRDAKNGSNLVALYLDSLTKNVTEVLLQSLSEFPNLGTLTLTSNNIVQGEIFNRGFPYLKYLEILDLSSSILHDSVLQTMEKLTSLHSLNLRNCGLIGHAPQSLCELKHLQDLDVGYNNLTGILPLCMANLTSLQLLDLSNNNFGGDISPLKSLTSIQSLSLSFNHFQIPMSLSPLLNLSTLNTLDVSRNEIYTETKEQVLAPKFQLQMLLLSGYGGVGTFPRFLYHQYDLQEVDLSHLKLRGGFPHWLLENNTDLLFLSLVNNSLSGPLKLPVQSQMDLSYLQISDNDLYGQIPKEIGLQLPTLSTLEMENNGLHGTIPSSFGNMTILRWLDLANNALSGELPEQLIKGCYSLRGLRLSNNSLQGQVFPRNATVTNLEWFRLDGNQFTGSIPNSLSKSSFLIVLVASHNNLSGIVPQWLRNMSYLKVLDLSNNNMVVSLPPGFSPPNIEQVYLSSNRFQGSLKKPFHDCSKLMALDLSHNNLAGRNNNYVEVVINSCHSPCRGGYKHYIV</sequence>
<keyword evidence="8" id="KW-1133">Transmembrane helix</keyword>
<keyword evidence="16" id="KW-1185">Reference proteome</keyword>
<evidence type="ECO:0000259" key="13">
    <source>
        <dbReference type="Pfam" id="PF08263"/>
    </source>
</evidence>
<feature type="chain" id="PRO_5043933719" description="Leucine-rich repeat-containing N-terminal plant-type domain-containing protein" evidence="12">
    <location>
        <begin position="19"/>
        <end position="793"/>
    </location>
</feature>
<protein>
    <recommendedName>
        <fullName evidence="17">Leucine-rich repeat-containing N-terminal plant-type domain-containing protein</fullName>
    </recommendedName>
</protein>
<dbReference type="FunFam" id="3.80.10.10:FF:000095">
    <property type="entry name" value="LRR receptor-like serine/threonine-protein kinase GSO1"/>
    <property type="match status" value="1"/>
</dbReference>
<evidence type="ECO:0000313" key="15">
    <source>
        <dbReference type="EMBL" id="KAJ8767805.1"/>
    </source>
</evidence>
<evidence type="ECO:0000256" key="3">
    <source>
        <dbReference type="ARBA" id="ARBA00022475"/>
    </source>
</evidence>
<dbReference type="InterPro" id="IPR055414">
    <property type="entry name" value="LRR_R13L4/SHOC2-like"/>
</dbReference>
<evidence type="ECO:0000256" key="12">
    <source>
        <dbReference type="SAM" id="SignalP"/>
    </source>
</evidence>
<feature type="domain" description="Disease resistance R13L4/SHOC-2-like LRR" evidence="14">
    <location>
        <begin position="135"/>
        <end position="365"/>
    </location>
</feature>
<dbReference type="SMART" id="SM00365">
    <property type="entry name" value="LRR_SD22"/>
    <property type="match status" value="7"/>
</dbReference>
<keyword evidence="7" id="KW-0677">Repeat</keyword>
<evidence type="ECO:0000256" key="5">
    <source>
        <dbReference type="ARBA" id="ARBA00022692"/>
    </source>
</evidence>
<keyword evidence="10" id="KW-0675">Receptor</keyword>
<feature type="signal peptide" evidence="12">
    <location>
        <begin position="1"/>
        <end position="18"/>
    </location>
</feature>
<dbReference type="EMBL" id="JAIWQS010000004">
    <property type="protein sequence ID" value="KAJ8767805.1"/>
    <property type="molecule type" value="Genomic_DNA"/>
</dbReference>
<dbReference type="Proteomes" id="UP001159364">
    <property type="component" value="Linkage Group LG04"/>
</dbReference>
<evidence type="ECO:0000256" key="6">
    <source>
        <dbReference type="ARBA" id="ARBA00022729"/>
    </source>
</evidence>
<dbReference type="Pfam" id="PF23598">
    <property type="entry name" value="LRR_14"/>
    <property type="match status" value="1"/>
</dbReference>
<keyword evidence="6 12" id="KW-0732">Signal</keyword>
<dbReference type="PRINTS" id="PR00019">
    <property type="entry name" value="LEURICHRPT"/>
</dbReference>
<feature type="domain" description="Leucine-rich repeat-containing N-terminal plant-type" evidence="13">
    <location>
        <begin position="29"/>
        <end position="68"/>
    </location>
</feature>
<reference evidence="15 16" key="1">
    <citation type="submission" date="2021-09" db="EMBL/GenBank/DDBJ databases">
        <title>Genomic insights and catalytic innovation underlie evolution of tropane alkaloids biosynthesis.</title>
        <authorList>
            <person name="Wang Y.-J."/>
            <person name="Tian T."/>
            <person name="Huang J.-P."/>
            <person name="Huang S.-X."/>
        </authorList>
    </citation>
    <scope>NUCLEOTIDE SEQUENCE [LARGE SCALE GENOMIC DNA]</scope>
    <source>
        <strain evidence="15">KIB-2018</strain>
        <tissue evidence="15">Leaf</tissue>
    </source>
</reference>
<comment type="caution">
    <text evidence="15">The sequence shown here is derived from an EMBL/GenBank/DDBJ whole genome shotgun (WGS) entry which is preliminary data.</text>
</comment>
<dbReference type="InterPro" id="IPR001611">
    <property type="entry name" value="Leu-rich_rpt"/>
</dbReference>
<evidence type="ECO:0000313" key="16">
    <source>
        <dbReference type="Proteomes" id="UP001159364"/>
    </source>
</evidence>
<dbReference type="SMART" id="SM00369">
    <property type="entry name" value="LRR_TYP"/>
    <property type="match status" value="10"/>
</dbReference>
<dbReference type="SUPFAM" id="SSF52058">
    <property type="entry name" value="L domain-like"/>
    <property type="match status" value="3"/>
</dbReference>
<evidence type="ECO:0000256" key="7">
    <source>
        <dbReference type="ARBA" id="ARBA00022737"/>
    </source>
</evidence>
<keyword evidence="11" id="KW-0325">Glycoprotein</keyword>
<accession>A0AAV8TPA8</accession>
<keyword evidence="4" id="KW-0433">Leucine-rich repeat</keyword>
<evidence type="ECO:0000256" key="4">
    <source>
        <dbReference type="ARBA" id="ARBA00022614"/>
    </source>
</evidence>